<dbReference type="GO" id="GO:0097550">
    <property type="term" value="C:transcription preinitiation complex"/>
    <property type="evidence" value="ECO:0007669"/>
    <property type="project" value="TreeGrafter"/>
</dbReference>
<dbReference type="STRING" id="151549.A0A4C1VA49"/>
<evidence type="ECO:0000313" key="11">
    <source>
        <dbReference type="EMBL" id="GBP35938.1"/>
    </source>
</evidence>
<dbReference type="EMBL" id="BGZK01000312">
    <property type="protein sequence ID" value="GBP35938.1"/>
    <property type="molecule type" value="Genomic_DNA"/>
</dbReference>
<keyword evidence="4" id="KW-0863">Zinc-finger</keyword>
<dbReference type="GO" id="GO:0005634">
    <property type="term" value="C:nucleus"/>
    <property type="evidence" value="ECO:0007669"/>
    <property type="project" value="UniProtKB-SubCell"/>
</dbReference>
<dbReference type="GO" id="GO:0008270">
    <property type="term" value="F:zinc ion binding"/>
    <property type="evidence" value="ECO:0007669"/>
    <property type="project" value="UniProtKB-KW"/>
</dbReference>
<keyword evidence="9" id="KW-0539">Nucleus</keyword>
<accession>A0A4C1VA49</accession>
<dbReference type="InterPro" id="IPR036915">
    <property type="entry name" value="Cyclin-like_sf"/>
</dbReference>
<dbReference type="PANTHER" id="PTHR11618">
    <property type="entry name" value="TRANSCRIPTION INITIATION FACTOR IIB-RELATED"/>
    <property type="match status" value="1"/>
</dbReference>
<keyword evidence="5" id="KW-0862">Zinc</keyword>
<proteinExistence type="inferred from homology"/>
<organism evidence="11 12">
    <name type="scientific">Eumeta variegata</name>
    <name type="common">Bagworm moth</name>
    <name type="synonym">Eumeta japonica</name>
    <dbReference type="NCBI Taxonomy" id="151549"/>
    <lineage>
        <taxon>Eukaryota</taxon>
        <taxon>Metazoa</taxon>
        <taxon>Ecdysozoa</taxon>
        <taxon>Arthropoda</taxon>
        <taxon>Hexapoda</taxon>
        <taxon>Insecta</taxon>
        <taxon>Pterygota</taxon>
        <taxon>Neoptera</taxon>
        <taxon>Endopterygota</taxon>
        <taxon>Lepidoptera</taxon>
        <taxon>Glossata</taxon>
        <taxon>Ditrysia</taxon>
        <taxon>Tineoidea</taxon>
        <taxon>Psychidae</taxon>
        <taxon>Oiketicinae</taxon>
        <taxon>Eumeta</taxon>
    </lineage>
</organism>
<feature type="domain" description="Cyclin-like" evidence="10">
    <location>
        <begin position="55"/>
        <end position="138"/>
    </location>
</feature>
<dbReference type="Gene3D" id="1.10.472.10">
    <property type="entry name" value="Cyclin-like"/>
    <property type="match status" value="1"/>
</dbReference>
<keyword evidence="3" id="KW-0479">Metal-binding</keyword>
<evidence type="ECO:0000259" key="10">
    <source>
        <dbReference type="SMART" id="SM00385"/>
    </source>
</evidence>
<dbReference type="GO" id="GO:0000995">
    <property type="term" value="F:RNA polymerase III general transcription initiation factor activity"/>
    <property type="evidence" value="ECO:0007669"/>
    <property type="project" value="TreeGrafter"/>
</dbReference>
<dbReference type="InterPro" id="IPR013763">
    <property type="entry name" value="Cyclin-like_dom"/>
</dbReference>
<evidence type="ECO:0000256" key="6">
    <source>
        <dbReference type="ARBA" id="ARBA00023015"/>
    </source>
</evidence>
<reference evidence="11 12" key="1">
    <citation type="journal article" date="2019" name="Commun. Biol.">
        <title>The bagworm genome reveals a unique fibroin gene that provides high tensile strength.</title>
        <authorList>
            <person name="Kono N."/>
            <person name="Nakamura H."/>
            <person name="Ohtoshi R."/>
            <person name="Tomita M."/>
            <person name="Numata K."/>
            <person name="Arakawa K."/>
        </authorList>
    </citation>
    <scope>NUCLEOTIDE SEQUENCE [LARGE SCALE GENOMIC DNA]</scope>
</reference>
<evidence type="ECO:0000256" key="3">
    <source>
        <dbReference type="ARBA" id="ARBA00022723"/>
    </source>
</evidence>
<dbReference type="FunFam" id="1.10.472.10:FF:000002">
    <property type="entry name" value="Transcription factor IIIB 90 kDa subunit"/>
    <property type="match status" value="1"/>
</dbReference>
<dbReference type="GO" id="GO:0000126">
    <property type="term" value="C:transcription factor TFIIIB complex"/>
    <property type="evidence" value="ECO:0007669"/>
    <property type="project" value="TreeGrafter"/>
</dbReference>
<dbReference type="SMART" id="SM00385">
    <property type="entry name" value="CYCLIN"/>
    <property type="match status" value="1"/>
</dbReference>
<protein>
    <submittedName>
        <fullName evidence="11">Transcription factor IIIB 90 kDa subunit</fullName>
    </submittedName>
</protein>
<dbReference type="GO" id="GO:0017025">
    <property type="term" value="F:TBP-class protein binding"/>
    <property type="evidence" value="ECO:0007669"/>
    <property type="project" value="InterPro"/>
</dbReference>
<dbReference type="AlphaFoldDB" id="A0A4C1VA49"/>
<comment type="caution">
    <text evidence="11">The sequence shown here is derived from an EMBL/GenBank/DDBJ whole genome shotgun (WGS) entry which is preliminary data.</text>
</comment>
<evidence type="ECO:0000256" key="4">
    <source>
        <dbReference type="ARBA" id="ARBA00022771"/>
    </source>
</evidence>
<dbReference type="InterPro" id="IPR013150">
    <property type="entry name" value="TFIIB_cyclin"/>
</dbReference>
<keyword evidence="12" id="KW-1185">Reference proteome</keyword>
<dbReference type="SUPFAM" id="SSF47954">
    <property type="entry name" value="Cyclin-like"/>
    <property type="match status" value="1"/>
</dbReference>
<evidence type="ECO:0000313" key="12">
    <source>
        <dbReference type="Proteomes" id="UP000299102"/>
    </source>
</evidence>
<dbReference type="Proteomes" id="UP000299102">
    <property type="component" value="Unassembled WGS sequence"/>
</dbReference>
<dbReference type="InterPro" id="IPR011665">
    <property type="entry name" value="BRF1_TBP-bd_dom"/>
</dbReference>
<evidence type="ECO:0000256" key="1">
    <source>
        <dbReference type="ARBA" id="ARBA00004123"/>
    </source>
</evidence>
<dbReference type="Pfam" id="PF00382">
    <property type="entry name" value="TFIIB"/>
    <property type="match status" value="1"/>
</dbReference>
<gene>
    <name evidence="11" type="primary">Brf1</name>
    <name evidence="11" type="ORF">EVAR_91489_1</name>
</gene>
<dbReference type="Gene3D" id="1.20.5.650">
    <property type="entry name" value="Single helix bin"/>
    <property type="match status" value="1"/>
</dbReference>
<evidence type="ECO:0000256" key="2">
    <source>
        <dbReference type="ARBA" id="ARBA00010857"/>
    </source>
</evidence>
<keyword evidence="7" id="KW-0010">Activator</keyword>
<dbReference type="GO" id="GO:0070897">
    <property type="term" value="P:transcription preinitiation complex assembly"/>
    <property type="evidence" value="ECO:0007669"/>
    <property type="project" value="InterPro"/>
</dbReference>
<dbReference type="InterPro" id="IPR000812">
    <property type="entry name" value="TFIIB"/>
</dbReference>
<evidence type="ECO:0000256" key="8">
    <source>
        <dbReference type="ARBA" id="ARBA00023163"/>
    </source>
</evidence>
<dbReference type="OrthoDB" id="511529at2759"/>
<dbReference type="Pfam" id="PF07741">
    <property type="entry name" value="BRF1"/>
    <property type="match status" value="1"/>
</dbReference>
<comment type="similarity">
    <text evidence="2">Belongs to the TFIIB family.</text>
</comment>
<evidence type="ECO:0000256" key="5">
    <source>
        <dbReference type="ARBA" id="ARBA00022833"/>
    </source>
</evidence>
<dbReference type="CDD" id="cd20554">
    <property type="entry name" value="CYCLIN_TFIIIB90_rpt2"/>
    <property type="match status" value="1"/>
</dbReference>
<name>A0A4C1VA49_EUMVA</name>
<sequence>MYAPDSLRSSQVRNHLVSLTRRPKETAQLNKQIKLKIARGLASSDTKPVCEDPCLYILRFASQLQFGERKHEVSMTALRLVQRMKRDSIHSGRRPSGLCGAALLLAARLAWLLRPADVVRIVKVHESTLRKRLLEFGDTPLTLDEFMSVDLKRNKTLPRSGWPGREIKRDYKSDVGILFSDESYLEDADASRFATENALKLIGEIAQEVEPATDAAALKREVVEKGLGPDIAVIGLGQHEDQKSLDKFLKPEPKPHYGKDLHKEEDLHLSEKDEASIDSIIMSEAEVAHKTKLWNKINAGYLKEQKSSGAATVYKPSAAWFHEMNSLLGDTSEYRETTSTEMVSFSFNK</sequence>
<comment type="subcellular location">
    <subcellularLocation>
        <location evidence="1">Nucleus</location>
    </subcellularLocation>
</comment>
<keyword evidence="8" id="KW-0804">Transcription</keyword>
<evidence type="ECO:0000256" key="7">
    <source>
        <dbReference type="ARBA" id="ARBA00023159"/>
    </source>
</evidence>
<evidence type="ECO:0000256" key="9">
    <source>
        <dbReference type="ARBA" id="ARBA00023242"/>
    </source>
</evidence>
<dbReference type="PANTHER" id="PTHR11618:SF4">
    <property type="entry name" value="TRANSCRIPTION FACTOR IIIB 90 KDA SUBUNIT"/>
    <property type="match status" value="1"/>
</dbReference>
<dbReference type="GO" id="GO:0001006">
    <property type="term" value="F:RNA polymerase III type 3 promoter sequence-specific DNA binding"/>
    <property type="evidence" value="ECO:0007669"/>
    <property type="project" value="TreeGrafter"/>
</dbReference>
<keyword evidence="6" id="KW-0805">Transcription regulation</keyword>